<proteinExistence type="predicted"/>
<dbReference type="Proteomes" id="UP000485058">
    <property type="component" value="Unassembled WGS sequence"/>
</dbReference>
<feature type="region of interest" description="Disordered" evidence="1">
    <location>
        <begin position="301"/>
        <end position="323"/>
    </location>
</feature>
<dbReference type="EMBL" id="BLLF01003315">
    <property type="protein sequence ID" value="GFH27000.1"/>
    <property type="molecule type" value="Genomic_DNA"/>
</dbReference>
<dbReference type="AlphaFoldDB" id="A0A699ZZW2"/>
<protein>
    <submittedName>
        <fullName evidence="2">Uncharacterized protein</fullName>
    </submittedName>
</protein>
<keyword evidence="3" id="KW-1185">Reference proteome</keyword>
<evidence type="ECO:0000313" key="2">
    <source>
        <dbReference type="EMBL" id="GFH27000.1"/>
    </source>
</evidence>
<feature type="compositionally biased region" description="Polar residues" evidence="1">
    <location>
        <begin position="361"/>
        <end position="375"/>
    </location>
</feature>
<comment type="caution">
    <text evidence="2">The sequence shown here is derived from an EMBL/GenBank/DDBJ whole genome shotgun (WGS) entry which is preliminary data.</text>
</comment>
<name>A0A699ZZW2_HAELA</name>
<dbReference type="SUPFAM" id="SSF54001">
    <property type="entry name" value="Cysteine proteinases"/>
    <property type="match status" value="1"/>
</dbReference>
<organism evidence="2 3">
    <name type="scientific">Haematococcus lacustris</name>
    <name type="common">Green alga</name>
    <name type="synonym">Haematococcus pluvialis</name>
    <dbReference type="NCBI Taxonomy" id="44745"/>
    <lineage>
        <taxon>Eukaryota</taxon>
        <taxon>Viridiplantae</taxon>
        <taxon>Chlorophyta</taxon>
        <taxon>core chlorophytes</taxon>
        <taxon>Chlorophyceae</taxon>
        <taxon>CS clade</taxon>
        <taxon>Chlamydomonadales</taxon>
        <taxon>Haematococcaceae</taxon>
        <taxon>Haematococcus</taxon>
    </lineage>
</organism>
<reference evidence="2 3" key="1">
    <citation type="submission" date="2020-02" db="EMBL/GenBank/DDBJ databases">
        <title>Draft genome sequence of Haematococcus lacustris strain NIES-144.</title>
        <authorList>
            <person name="Morimoto D."/>
            <person name="Nakagawa S."/>
            <person name="Yoshida T."/>
            <person name="Sawayama S."/>
        </authorList>
    </citation>
    <scope>NUCLEOTIDE SEQUENCE [LARGE SCALE GENOMIC DNA]</scope>
    <source>
        <strain evidence="2 3">NIES-144</strain>
    </source>
</reference>
<gene>
    <name evidence="2" type="ORF">HaLaN_25251</name>
</gene>
<evidence type="ECO:0000313" key="3">
    <source>
        <dbReference type="Proteomes" id="UP000485058"/>
    </source>
</evidence>
<feature type="region of interest" description="Disordered" evidence="1">
    <location>
        <begin position="344"/>
        <end position="414"/>
    </location>
</feature>
<sequence length="439" mass="48233">MPIQWPDVKAQRLWTAAVAPEAQALEDGVQEGERQQMYLNLDDTEVDKIDRLAEQLWGADRDGAVEPKLLSLEAGVGGRKNSRCSVLCCTAFQGWAISCLDSLLVSFTAADRQRWSEATVILIPMCPALVAIYPKAKVVMTFDTTHPVHEGLPTKAMLNLTEFLKHAYGEVEWEWKTGKCRQQKDAWSSGTRVLVHMEYLARRGLKQGSCGERQDLLQRQSHAGKTTLATPHPTHGQCVELHGRGSVATSDSRTITDPRPPPEAIVAALRERIAQLESQDEMKGAKIEELMIALLQRQQAKLLSDDGTPKASEQQQPAQPPAHAPLLQQQAPATEKELAEALMSVSRGAPKPRKASCPAAPSSTPRGPATQQTNKRGAPPKPPAKKPKVTWLGHGCGESTSQKARPRARHTDNVRHITSVTFTGNIRQPLDGTQRSWQQ</sequence>
<dbReference type="InterPro" id="IPR038765">
    <property type="entry name" value="Papain-like_cys_pep_sf"/>
</dbReference>
<evidence type="ECO:0000256" key="1">
    <source>
        <dbReference type="SAM" id="MobiDB-lite"/>
    </source>
</evidence>
<accession>A0A699ZZW2</accession>